<keyword evidence="2" id="KW-0472">Membrane</keyword>
<dbReference type="EMBL" id="CP090958">
    <property type="protein sequence ID" value="WGW10504.1"/>
    <property type="molecule type" value="Genomic_DNA"/>
</dbReference>
<feature type="compositionally biased region" description="Polar residues" evidence="1">
    <location>
        <begin position="59"/>
        <end position="74"/>
    </location>
</feature>
<organism evidence="4 5">
    <name type="scientific">Saxibacter everestensis</name>
    <dbReference type="NCBI Taxonomy" id="2909229"/>
    <lineage>
        <taxon>Bacteria</taxon>
        <taxon>Bacillati</taxon>
        <taxon>Actinomycetota</taxon>
        <taxon>Actinomycetes</taxon>
        <taxon>Micrococcales</taxon>
        <taxon>Brevibacteriaceae</taxon>
        <taxon>Saxibacter</taxon>
    </lineage>
</organism>
<feature type="compositionally biased region" description="Basic and acidic residues" evidence="1">
    <location>
        <begin position="1"/>
        <end position="17"/>
    </location>
</feature>
<dbReference type="PANTHER" id="PTHR34385">
    <property type="entry name" value="D-ALANYL-D-ALANINE CARBOXYPEPTIDASE"/>
    <property type="match status" value="1"/>
</dbReference>
<keyword evidence="2" id="KW-1133">Transmembrane helix</keyword>
<dbReference type="RefSeq" id="WP_349637283.1">
    <property type="nucleotide sequence ID" value="NZ_CP090958.1"/>
</dbReference>
<dbReference type="Gene3D" id="3.30.1380.10">
    <property type="match status" value="1"/>
</dbReference>
<feature type="compositionally biased region" description="Basic and acidic residues" evidence="1">
    <location>
        <begin position="173"/>
        <end position="191"/>
    </location>
</feature>
<keyword evidence="2" id="KW-0812">Transmembrane</keyword>
<dbReference type="CDD" id="cd14814">
    <property type="entry name" value="Peptidase_M15"/>
    <property type="match status" value="1"/>
</dbReference>
<evidence type="ECO:0000256" key="1">
    <source>
        <dbReference type="SAM" id="MobiDB-lite"/>
    </source>
</evidence>
<dbReference type="Proteomes" id="UP001209083">
    <property type="component" value="Chromosome"/>
</dbReference>
<gene>
    <name evidence="4" type="ORF">LWF01_10135</name>
</gene>
<protein>
    <submittedName>
        <fullName evidence="4">M15 family metallopeptidase</fullName>
    </submittedName>
</protein>
<dbReference type="InterPro" id="IPR052179">
    <property type="entry name" value="DD-CPase-like"/>
</dbReference>
<dbReference type="InterPro" id="IPR003709">
    <property type="entry name" value="VanY-like_core_dom"/>
</dbReference>
<evidence type="ECO:0000259" key="3">
    <source>
        <dbReference type="Pfam" id="PF02557"/>
    </source>
</evidence>
<feature type="domain" description="D-alanyl-D-alanine carboxypeptidase-like core" evidence="3">
    <location>
        <begin position="231"/>
        <end position="339"/>
    </location>
</feature>
<evidence type="ECO:0000313" key="4">
    <source>
        <dbReference type="EMBL" id="WGW10504.1"/>
    </source>
</evidence>
<reference evidence="4 5" key="1">
    <citation type="submission" date="2023-05" db="EMBL/GenBank/DDBJ databases">
        <title>Lithophilousrod everest ZFBP1038 complete genpme.</title>
        <authorList>
            <person name="Tian M."/>
        </authorList>
    </citation>
    <scope>NUCLEOTIDE SEQUENCE [LARGE SCALE GENOMIC DNA]</scope>
    <source>
        <strain evidence="4 5">ZFBP1038</strain>
    </source>
</reference>
<evidence type="ECO:0000256" key="2">
    <source>
        <dbReference type="SAM" id="Phobius"/>
    </source>
</evidence>
<feature type="transmembrane region" description="Helical" evidence="2">
    <location>
        <begin position="103"/>
        <end position="128"/>
    </location>
</feature>
<accession>A0ABY8QNF5</accession>
<feature type="region of interest" description="Disordered" evidence="1">
    <location>
        <begin position="153"/>
        <end position="194"/>
    </location>
</feature>
<dbReference type="InterPro" id="IPR009045">
    <property type="entry name" value="Zn_M74/Hedgehog-like"/>
</dbReference>
<dbReference type="Pfam" id="PF02557">
    <property type="entry name" value="VanY"/>
    <property type="match status" value="1"/>
</dbReference>
<evidence type="ECO:0000313" key="5">
    <source>
        <dbReference type="Proteomes" id="UP001209083"/>
    </source>
</evidence>
<keyword evidence="5" id="KW-1185">Reference proteome</keyword>
<feature type="region of interest" description="Disordered" evidence="1">
    <location>
        <begin position="1"/>
        <end position="103"/>
    </location>
</feature>
<dbReference type="PANTHER" id="PTHR34385:SF1">
    <property type="entry name" value="PEPTIDOGLYCAN L-ALANYL-D-GLUTAMATE ENDOPEPTIDASE CWLK"/>
    <property type="match status" value="1"/>
</dbReference>
<name>A0ABY8QNF5_9MICO</name>
<dbReference type="SUPFAM" id="SSF55166">
    <property type="entry name" value="Hedgehog/DD-peptidase"/>
    <property type="match status" value="1"/>
</dbReference>
<sequence>MGSHRAESSPIRRRDQRLASQSPVKRAATRAQRKVVSPLLAQRGKTINGEAHTLAGSEDTATLSTSVANPSESSAGAGPIPARQVSDRGLADSRRRKSARGKAVALSSLTGLTVAGSALAVFLVSGAFSSPDAQAETPTIAQQDASTVLSAEAVNGTPETVPEDIVSGNSDTSRQKENAASGVEKRSKADAASRSITRTVLPGCDGKKPAGSFENGKLPDSVLCKVGIADHKLRADAAVSFAKMNAAFKAETGDDMVLTDTYRSYESQVSVASRKPGLAATPGKSQHGLGLAIDFGGGAATASGVQYNWLVQHGAEYGWENPDWAKTSKYEPWHWEYTPGGGRD</sequence>
<proteinExistence type="predicted"/>